<proteinExistence type="predicted"/>
<evidence type="ECO:0000313" key="2">
    <source>
        <dbReference type="EMBL" id="KAK2085213.1"/>
    </source>
</evidence>
<keyword evidence="3" id="KW-1185">Reference proteome</keyword>
<feature type="compositionally biased region" description="Low complexity" evidence="1">
    <location>
        <begin position="154"/>
        <end position="167"/>
    </location>
</feature>
<feature type="compositionally biased region" description="Gly residues" evidence="1">
    <location>
        <begin position="87"/>
        <end position="99"/>
    </location>
</feature>
<organism evidence="2 3">
    <name type="scientific">Saguinus oedipus</name>
    <name type="common">Cotton-top tamarin</name>
    <name type="synonym">Oedipomidas oedipus</name>
    <dbReference type="NCBI Taxonomy" id="9490"/>
    <lineage>
        <taxon>Eukaryota</taxon>
        <taxon>Metazoa</taxon>
        <taxon>Chordata</taxon>
        <taxon>Craniata</taxon>
        <taxon>Vertebrata</taxon>
        <taxon>Euteleostomi</taxon>
        <taxon>Mammalia</taxon>
        <taxon>Eutheria</taxon>
        <taxon>Euarchontoglires</taxon>
        <taxon>Primates</taxon>
        <taxon>Haplorrhini</taxon>
        <taxon>Platyrrhini</taxon>
        <taxon>Cebidae</taxon>
        <taxon>Callitrichinae</taxon>
        <taxon>Saguinus</taxon>
    </lineage>
</organism>
<dbReference type="Proteomes" id="UP001266305">
    <property type="component" value="Unassembled WGS sequence"/>
</dbReference>
<accession>A0ABQ9TKF6</accession>
<sequence>MGPHSGRNSPLPHAGTRVRGGSADGSSQKPEFGPECSEQPPPQRAVGLGAEPHGLRARCGLTPGYWPKAAAAAAPASASAETEISRLGGGVSGSGGRGALRGSWEAEPRSALPGGQAPRCTLCGLGPEAGLLWLPCPKQRSAPATQPRSPSFLPARSSPGAPPGSRRQALKETGSLFSFARGEILSKGEPSLGWDAGRTHT</sequence>
<reference evidence="2 3" key="1">
    <citation type="submission" date="2023-05" db="EMBL/GenBank/DDBJ databases">
        <title>B98-5 Cell Line De Novo Hybrid Assembly: An Optical Mapping Approach.</title>
        <authorList>
            <person name="Kananen K."/>
            <person name="Auerbach J.A."/>
            <person name="Kautto E."/>
            <person name="Blachly J.S."/>
        </authorList>
    </citation>
    <scope>NUCLEOTIDE SEQUENCE [LARGE SCALE GENOMIC DNA]</scope>
    <source>
        <strain evidence="2">B95-8</strain>
        <tissue evidence="2">Cell line</tissue>
    </source>
</reference>
<comment type="caution">
    <text evidence="2">The sequence shown here is derived from an EMBL/GenBank/DDBJ whole genome shotgun (WGS) entry which is preliminary data.</text>
</comment>
<gene>
    <name evidence="2" type="ORF">P7K49_036513</name>
</gene>
<evidence type="ECO:0000256" key="1">
    <source>
        <dbReference type="SAM" id="MobiDB-lite"/>
    </source>
</evidence>
<dbReference type="EMBL" id="JASSZA010000021">
    <property type="protein sequence ID" value="KAK2085213.1"/>
    <property type="molecule type" value="Genomic_DNA"/>
</dbReference>
<evidence type="ECO:0000313" key="3">
    <source>
        <dbReference type="Proteomes" id="UP001266305"/>
    </source>
</evidence>
<feature type="region of interest" description="Disordered" evidence="1">
    <location>
        <begin position="85"/>
        <end position="113"/>
    </location>
</feature>
<protein>
    <submittedName>
        <fullName evidence="2">Uncharacterized protein</fullName>
    </submittedName>
</protein>
<name>A0ABQ9TKF6_SAGOE</name>
<feature type="region of interest" description="Disordered" evidence="1">
    <location>
        <begin position="138"/>
        <end position="173"/>
    </location>
</feature>
<feature type="region of interest" description="Disordered" evidence="1">
    <location>
        <begin position="1"/>
        <end position="51"/>
    </location>
</feature>